<sequence>MKVYVDEGGERRLIGRADVPEGCGPVFEAPLFGAASTIAEAFTVGAVTHLPEGGGAPVVERAVLAAPGQLVDLMTGWQPLAS</sequence>
<name>A0ABN1EPB2_9PROT</name>
<accession>A0ABN1EPB2</accession>
<gene>
    <name evidence="1" type="ORF">GCM10009416_07060</name>
</gene>
<keyword evidence="2" id="KW-1185">Reference proteome</keyword>
<reference evidence="1 2" key="1">
    <citation type="journal article" date="2019" name="Int. J. Syst. Evol. Microbiol.">
        <title>The Global Catalogue of Microorganisms (GCM) 10K type strain sequencing project: providing services to taxonomists for standard genome sequencing and annotation.</title>
        <authorList>
            <consortium name="The Broad Institute Genomics Platform"/>
            <consortium name="The Broad Institute Genome Sequencing Center for Infectious Disease"/>
            <person name="Wu L."/>
            <person name="Ma J."/>
        </authorList>
    </citation>
    <scope>NUCLEOTIDE SEQUENCE [LARGE SCALE GENOMIC DNA]</scope>
    <source>
        <strain evidence="1 2">JCM 9933</strain>
    </source>
</reference>
<comment type="caution">
    <text evidence="1">The sequence shown here is derived from an EMBL/GenBank/DDBJ whole genome shotgun (WGS) entry which is preliminary data.</text>
</comment>
<dbReference type="RefSeq" id="WP_343893770.1">
    <property type="nucleotide sequence ID" value="NZ_BAAAFZ010000008.1"/>
</dbReference>
<dbReference type="EMBL" id="BAAAFZ010000008">
    <property type="protein sequence ID" value="GAA0571049.1"/>
    <property type="molecule type" value="Genomic_DNA"/>
</dbReference>
<evidence type="ECO:0000313" key="1">
    <source>
        <dbReference type="EMBL" id="GAA0571049.1"/>
    </source>
</evidence>
<organism evidence="1 2">
    <name type="scientific">Craurococcus roseus</name>
    <dbReference type="NCBI Taxonomy" id="77585"/>
    <lineage>
        <taxon>Bacteria</taxon>
        <taxon>Pseudomonadati</taxon>
        <taxon>Pseudomonadota</taxon>
        <taxon>Alphaproteobacteria</taxon>
        <taxon>Acetobacterales</taxon>
        <taxon>Acetobacteraceae</taxon>
        <taxon>Craurococcus</taxon>
    </lineage>
</organism>
<protein>
    <submittedName>
        <fullName evidence="1">Uncharacterized protein</fullName>
    </submittedName>
</protein>
<dbReference type="Proteomes" id="UP001501588">
    <property type="component" value="Unassembled WGS sequence"/>
</dbReference>
<evidence type="ECO:0000313" key="2">
    <source>
        <dbReference type="Proteomes" id="UP001501588"/>
    </source>
</evidence>
<proteinExistence type="predicted"/>